<evidence type="ECO:0000313" key="2">
    <source>
        <dbReference type="EnsemblFungi" id="FOXG_10897P0"/>
    </source>
</evidence>
<accession>A0A0D2Y3P6</accession>
<reference evidence="3" key="1">
    <citation type="journal article" date="2012" name="Mol. Plant Microbe Interact.">
        <title>A highly conserved effector in Fusarium oxysporum is required for full virulence on Arabidopsis.</title>
        <authorList>
            <person name="Thatcher L.F."/>
            <person name="Gardiner D.M."/>
            <person name="Kazan K."/>
            <person name="Manners J."/>
        </authorList>
    </citation>
    <scope>NUCLEOTIDE SEQUENCE [LARGE SCALE GENOMIC DNA]</scope>
    <source>
        <strain evidence="3">Fo5176</strain>
    </source>
</reference>
<protein>
    <submittedName>
        <fullName evidence="2">Uncharacterized protein</fullName>
    </submittedName>
</protein>
<sequence>MSTPLPTKGYPPNHPLPTWLLATRRSPPSSRSTTKLYETPISTPKAAEITTTSKAGYEKPPYPVYF</sequence>
<feature type="compositionally biased region" description="Low complexity" evidence="1">
    <location>
        <begin position="23"/>
        <end position="34"/>
    </location>
</feature>
<organism evidence="2 3">
    <name type="scientific">Fusarium oxysporum (strain Fo5176)</name>
    <name type="common">Fusarium vascular wilt</name>
    <dbReference type="NCBI Taxonomy" id="660025"/>
    <lineage>
        <taxon>Eukaryota</taxon>
        <taxon>Fungi</taxon>
        <taxon>Dikarya</taxon>
        <taxon>Ascomycota</taxon>
        <taxon>Pezizomycotina</taxon>
        <taxon>Sordariomycetes</taxon>
        <taxon>Hypocreomycetidae</taxon>
        <taxon>Hypocreales</taxon>
        <taxon>Nectriaceae</taxon>
        <taxon>Fusarium</taxon>
        <taxon>Fusarium oxysporum species complex</taxon>
    </lineage>
</organism>
<dbReference type="VEuPathDB" id="FungiDB:FOXG_10897"/>
<name>A0A0D2Y3P6_FUSOF</name>
<reference evidence="2" key="2">
    <citation type="submission" date="2025-08" db="UniProtKB">
        <authorList>
            <consortium name="EnsemblFungi"/>
        </authorList>
    </citation>
    <scope>IDENTIFICATION</scope>
    <source>
        <strain evidence="2">4287 / CBS 123668 / FGSC 9935 / NRRL 34936</strain>
    </source>
</reference>
<dbReference type="Proteomes" id="UP000002489">
    <property type="component" value="Unassembled WGS sequence"/>
</dbReference>
<proteinExistence type="predicted"/>
<dbReference type="AlphaFoldDB" id="A0A0D2Y3P6"/>
<feature type="region of interest" description="Disordered" evidence="1">
    <location>
        <begin position="1"/>
        <end position="43"/>
    </location>
</feature>
<evidence type="ECO:0000256" key="1">
    <source>
        <dbReference type="SAM" id="MobiDB-lite"/>
    </source>
</evidence>
<dbReference type="EnsemblFungi" id="FOXG_10897T0">
    <property type="protein sequence ID" value="FOXG_10897P0"/>
    <property type="gene ID" value="FOXG_10897"/>
</dbReference>
<evidence type="ECO:0000313" key="3">
    <source>
        <dbReference type="Proteomes" id="UP000002489"/>
    </source>
</evidence>
<gene>
    <name evidence="2" type="primary">28952335</name>
</gene>